<organism evidence="1 2">
    <name type="scientific">Rhizophagus irregularis (strain DAOM 197198w)</name>
    <name type="common">Glomus intraradices</name>
    <dbReference type="NCBI Taxonomy" id="1432141"/>
    <lineage>
        <taxon>Eukaryota</taxon>
        <taxon>Fungi</taxon>
        <taxon>Fungi incertae sedis</taxon>
        <taxon>Mucoromycota</taxon>
        <taxon>Glomeromycotina</taxon>
        <taxon>Glomeromycetes</taxon>
        <taxon>Glomerales</taxon>
        <taxon>Glomeraceae</taxon>
        <taxon>Rhizophagus</taxon>
    </lineage>
</organism>
<keyword evidence="2" id="KW-1185">Reference proteome</keyword>
<dbReference type="Proteomes" id="UP000022910">
    <property type="component" value="Unassembled WGS sequence"/>
</dbReference>
<accession>A0A015M5Y2</accession>
<dbReference type="HOGENOM" id="CLU_2347825_0_0_1"/>
<name>A0A015M5Y2_RHIIW</name>
<comment type="caution">
    <text evidence="1">The sequence shown here is derived from an EMBL/GenBank/DDBJ whole genome shotgun (WGS) entry which is preliminary data.</text>
</comment>
<dbReference type="EMBL" id="JEMT01024801">
    <property type="protein sequence ID" value="EXX62223.1"/>
    <property type="molecule type" value="Genomic_DNA"/>
</dbReference>
<dbReference type="OrthoDB" id="10358804at2759"/>
<gene>
    <name evidence="1" type="ORF">RirG_163750</name>
</gene>
<sequence>MKLFVISWKPSNKVKLVLRMQNFLKVDLSSDTLSDKLAFLEANPSTNIKRTLDGEELTATETAIFEYFDNTELQVIILSSYHLLPTLPSKSVQVKKN</sequence>
<dbReference type="AlphaFoldDB" id="A0A015M5Y2"/>
<reference evidence="1 2" key="1">
    <citation type="submission" date="2014-02" db="EMBL/GenBank/DDBJ databases">
        <title>Single nucleus genome sequencing reveals high similarity among nuclei of an endomycorrhizal fungus.</title>
        <authorList>
            <person name="Lin K."/>
            <person name="Geurts R."/>
            <person name="Zhang Z."/>
            <person name="Limpens E."/>
            <person name="Saunders D.G."/>
            <person name="Mu D."/>
            <person name="Pang E."/>
            <person name="Cao H."/>
            <person name="Cha H."/>
            <person name="Lin T."/>
            <person name="Zhou Q."/>
            <person name="Shang Y."/>
            <person name="Li Y."/>
            <person name="Ivanov S."/>
            <person name="Sharma T."/>
            <person name="Velzen R.V."/>
            <person name="Ruijter N.D."/>
            <person name="Aanen D.K."/>
            <person name="Win J."/>
            <person name="Kamoun S."/>
            <person name="Bisseling T."/>
            <person name="Huang S."/>
        </authorList>
    </citation>
    <scope>NUCLEOTIDE SEQUENCE [LARGE SCALE GENOMIC DNA]</scope>
    <source>
        <strain evidence="2">DAOM197198w</strain>
    </source>
</reference>
<proteinExistence type="predicted"/>
<evidence type="ECO:0000313" key="2">
    <source>
        <dbReference type="Proteomes" id="UP000022910"/>
    </source>
</evidence>
<protein>
    <submittedName>
        <fullName evidence="1">Uncharacterized protein</fullName>
    </submittedName>
</protein>
<evidence type="ECO:0000313" key="1">
    <source>
        <dbReference type="EMBL" id="EXX62223.1"/>
    </source>
</evidence>